<feature type="compositionally biased region" description="Polar residues" evidence="1">
    <location>
        <begin position="412"/>
        <end position="425"/>
    </location>
</feature>
<keyword evidence="2" id="KW-0472">Membrane</keyword>
<keyword evidence="2" id="KW-1133">Transmembrane helix</keyword>
<reference evidence="3" key="1">
    <citation type="journal article" date="2018" name="Genome Biol. Evol.">
        <title>Genomics and development of Lentinus tigrinus, a white-rot wood-decaying mushroom with dimorphic fruiting bodies.</title>
        <authorList>
            <person name="Wu B."/>
            <person name="Xu Z."/>
            <person name="Knudson A."/>
            <person name="Carlson A."/>
            <person name="Chen N."/>
            <person name="Kovaka S."/>
            <person name="LaButti K."/>
            <person name="Lipzen A."/>
            <person name="Pennachio C."/>
            <person name="Riley R."/>
            <person name="Schakwitz W."/>
            <person name="Umezawa K."/>
            <person name="Ohm R.A."/>
            <person name="Grigoriev I.V."/>
            <person name="Nagy L.G."/>
            <person name="Gibbons J."/>
            <person name="Hibbett D."/>
        </authorList>
    </citation>
    <scope>NUCLEOTIDE SEQUENCE [LARGE SCALE GENOMIC DNA]</scope>
    <source>
        <strain evidence="3">ALCF2SS1-6</strain>
    </source>
</reference>
<keyword evidence="4" id="KW-1185">Reference proteome</keyword>
<accession>A0A5C2S089</accession>
<protein>
    <submittedName>
        <fullName evidence="3">Uncharacterized protein</fullName>
    </submittedName>
</protein>
<feature type="transmembrane region" description="Helical" evidence="2">
    <location>
        <begin position="230"/>
        <end position="253"/>
    </location>
</feature>
<evidence type="ECO:0000256" key="2">
    <source>
        <dbReference type="SAM" id="Phobius"/>
    </source>
</evidence>
<sequence>MWSCNLSPDILSNQTLAALVCSAPPDDTSACIAICPNADLSGVGVRSAFYIQSSLNTLLVVFSRRDSVPSTWAATLLTGALVIAAMVQKYNHAITLHHAILTLNFATLSCISSLAVAPTLSIWRLTPGEYYGRRLARDILDDDDDDRDRMIRDAVETMTLKSRHRKRIERAQSGQRLILAIAILTQVVLQWAWGIWLFVSPGYNQTNCSGQTDLIFFIHPFTASYINGNMIVWVLWLLFSLGITMSMTIILALTSPSRARPRTVRSSPGSTIGSRLSSTPTSAVTRPVYEHLFHSAAEVFPALREQVKHFVFWYNIASVILWVVYITVSELQIRANCIFDGENSIASFGQITALLLSLAPLWSLTVAVYKWHQMQVKLKRRRKRDQHSSSSSSALGSQVALSTVGPDDDNDASSTHNKGPETTVTVVAAPACERAAPVSTMRPRTAHTRTHGRARSRSPAPPQSPSYARLLSLDHLYLPRTSTEEWNELATFRPAQ</sequence>
<evidence type="ECO:0000313" key="4">
    <source>
        <dbReference type="Proteomes" id="UP000313359"/>
    </source>
</evidence>
<dbReference type="Proteomes" id="UP000313359">
    <property type="component" value="Unassembled WGS sequence"/>
</dbReference>
<name>A0A5C2S089_9APHY</name>
<dbReference type="AlphaFoldDB" id="A0A5C2S089"/>
<keyword evidence="2" id="KW-0812">Transmembrane</keyword>
<feature type="transmembrane region" description="Helical" evidence="2">
    <location>
        <begin position="310"/>
        <end position="328"/>
    </location>
</feature>
<feature type="compositionally biased region" description="Basic residues" evidence="1">
    <location>
        <begin position="444"/>
        <end position="456"/>
    </location>
</feature>
<gene>
    <name evidence="3" type="ORF">L227DRAFT_578628</name>
</gene>
<feature type="region of interest" description="Disordered" evidence="1">
    <location>
        <begin position="380"/>
        <end position="466"/>
    </location>
</feature>
<feature type="transmembrane region" description="Helical" evidence="2">
    <location>
        <begin position="348"/>
        <end position="371"/>
    </location>
</feature>
<evidence type="ECO:0000313" key="3">
    <source>
        <dbReference type="EMBL" id="RPD56700.1"/>
    </source>
</evidence>
<evidence type="ECO:0000256" key="1">
    <source>
        <dbReference type="SAM" id="MobiDB-lite"/>
    </source>
</evidence>
<feature type="transmembrane region" description="Helical" evidence="2">
    <location>
        <begin position="68"/>
        <end position="87"/>
    </location>
</feature>
<proteinExistence type="predicted"/>
<organism evidence="3 4">
    <name type="scientific">Lentinus tigrinus ALCF2SS1-6</name>
    <dbReference type="NCBI Taxonomy" id="1328759"/>
    <lineage>
        <taxon>Eukaryota</taxon>
        <taxon>Fungi</taxon>
        <taxon>Dikarya</taxon>
        <taxon>Basidiomycota</taxon>
        <taxon>Agaricomycotina</taxon>
        <taxon>Agaricomycetes</taxon>
        <taxon>Polyporales</taxon>
        <taxon>Polyporaceae</taxon>
        <taxon>Lentinus</taxon>
    </lineage>
</organism>
<dbReference type="EMBL" id="ML122286">
    <property type="protein sequence ID" value="RPD56700.1"/>
    <property type="molecule type" value="Genomic_DNA"/>
</dbReference>
<dbReference type="OrthoDB" id="5427664at2759"/>
<feature type="transmembrane region" description="Helical" evidence="2">
    <location>
        <begin position="177"/>
        <end position="199"/>
    </location>
</feature>
<feature type="transmembrane region" description="Helical" evidence="2">
    <location>
        <begin position="99"/>
        <end position="123"/>
    </location>
</feature>